<dbReference type="AlphaFoldDB" id="A0A9Q1JIN2"/>
<comment type="caution">
    <text evidence="2">The sequence shown here is derived from an EMBL/GenBank/DDBJ whole genome shotgun (WGS) entry which is preliminary data.</text>
</comment>
<reference evidence="2" key="1">
    <citation type="submission" date="2022-04" db="EMBL/GenBank/DDBJ databases">
        <title>Carnegiea gigantea Genome sequencing and assembly v2.</title>
        <authorList>
            <person name="Copetti D."/>
            <person name="Sanderson M.J."/>
            <person name="Burquez A."/>
            <person name="Wojciechowski M.F."/>
        </authorList>
    </citation>
    <scope>NUCLEOTIDE SEQUENCE</scope>
    <source>
        <strain evidence="2">SGP5-SGP5p</strain>
        <tissue evidence="2">Aerial part</tissue>
    </source>
</reference>
<proteinExistence type="predicted"/>
<sequence length="174" mass="19521">MHKSFLKEPYCQVAAFILSAGDGCARRWKFRRPLSFLVSLLLGLSALLVLVLVLGEKFTQFARFLLVVGCRLSLYRTYSKEGRTFESGSSSSFGVYSQFLVVSLIFPEFWCWNTLFKKLSQVLETSGVDLSKANISVGLDLGKGSRTVLHLLQSYILSITKDIEYNNVEPNTVS</sequence>
<dbReference type="Proteomes" id="UP001153076">
    <property type="component" value="Unassembled WGS sequence"/>
</dbReference>
<keyword evidence="1" id="KW-0472">Membrane</keyword>
<dbReference type="EMBL" id="JAKOGI010001217">
    <property type="protein sequence ID" value="KAJ8426932.1"/>
    <property type="molecule type" value="Genomic_DNA"/>
</dbReference>
<keyword evidence="1" id="KW-1133">Transmembrane helix</keyword>
<keyword evidence="1" id="KW-0812">Transmembrane</keyword>
<feature type="transmembrane region" description="Helical" evidence="1">
    <location>
        <begin position="36"/>
        <end position="55"/>
    </location>
</feature>
<evidence type="ECO:0000313" key="2">
    <source>
        <dbReference type="EMBL" id="KAJ8426932.1"/>
    </source>
</evidence>
<organism evidence="2 3">
    <name type="scientific">Carnegiea gigantea</name>
    <dbReference type="NCBI Taxonomy" id="171969"/>
    <lineage>
        <taxon>Eukaryota</taxon>
        <taxon>Viridiplantae</taxon>
        <taxon>Streptophyta</taxon>
        <taxon>Embryophyta</taxon>
        <taxon>Tracheophyta</taxon>
        <taxon>Spermatophyta</taxon>
        <taxon>Magnoliopsida</taxon>
        <taxon>eudicotyledons</taxon>
        <taxon>Gunneridae</taxon>
        <taxon>Pentapetalae</taxon>
        <taxon>Caryophyllales</taxon>
        <taxon>Cactineae</taxon>
        <taxon>Cactaceae</taxon>
        <taxon>Cactoideae</taxon>
        <taxon>Echinocereeae</taxon>
        <taxon>Carnegiea</taxon>
    </lineage>
</organism>
<protein>
    <submittedName>
        <fullName evidence="2">Uncharacterized protein</fullName>
    </submittedName>
</protein>
<name>A0A9Q1JIN2_9CARY</name>
<gene>
    <name evidence="2" type="ORF">Cgig2_001113</name>
</gene>
<evidence type="ECO:0000313" key="3">
    <source>
        <dbReference type="Proteomes" id="UP001153076"/>
    </source>
</evidence>
<keyword evidence="3" id="KW-1185">Reference proteome</keyword>
<evidence type="ECO:0000256" key="1">
    <source>
        <dbReference type="SAM" id="Phobius"/>
    </source>
</evidence>
<accession>A0A9Q1JIN2</accession>